<accession>A0A7J5YKZ3</accession>
<dbReference type="EMBL" id="JAAKFY010000011">
    <property type="protein sequence ID" value="KAF3850154.1"/>
    <property type="molecule type" value="Genomic_DNA"/>
</dbReference>
<dbReference type="AlphaFoldDB" id="A0A7J5YKZ3"/>
<organism evidence="1 2">
    <name type="scientific">Dissostichus mawsoni</name>
    <name type="common">Antarctic cod</name>
    <dbReference type="NCBI Taxonomy" id="36200"/>
    <lineage>
        <taxon>Eukaryota</taxon>
        <taxon>Metazoa</taxon>
        <taxon>Chordata</taxon>
        <taxon>Craniata</taxon>
        <taxon>Vertebrata</taxon>
        <taxon>Euteleostomi</taxon>
        <taxon>Actinopterygii</taxon>
        <taxon>Neopterygii</taxon>
        <taxon>Teleostei</taxon>
        <taxon>Neoteleostei</taxon>
        <taxon>Acanthomorphata</taxon>
        <taxon>Eupercaria</taxon>
        <taxon>Perciformes</taxon>
        <taxon>Notothenioidei</taxon>
        <taxon>Nototheniidae</taxon>
        <taxon>Dissostichus</taxon>
    </lineage>
</organism>
<comment type="caution">
    <text evidence="1">The sequence shown here is derived from an EMBL/GenBank/DDBJ whole genome shotgun (WGS) entry which is preliminary data.</text>
</comment>
<gene>
    <name evidence="1" type="ORF">F7725_019873</name>
</gene>
<protein>
    <submittedName>
        <fullName evidence="1">Uncharacterized protein</fullName>
    </submittedName>
</protein>
<evidence type="ECO:0000313" key="1">
    <source>
        <dbReference type="EMBL" id="KAF3850154.1"/>
    </source>
</evidence>
<reference evidence="1 2" key="1">
    <citation type="submission" date="2020-03" db="EMBL/GenBank/DDBJ databases">
        <title>Dissostichus mawsoni Genome sequencing and assembly.</title>
        <authorList>
            <person name="Park H."/>
        </authorList>
    </citation>
    <scope>NUCLEOTIDE SEQUENCE [LARGE SCALE GENOMIC DNA]</scope>
    <source>
        <strain evidence="1">DM0001</strain>
        <tissue evidence="1">Muscle</tissue>
    </source>
</reference>
<evidence type="ECO:0000313" key="2">
    <source>
        <dbReference type="Proteomes" id="UP000518266"/>
    </source>
</evidence>
<proteinExistence type="predicted"/>
<keyword evidence="2" id="KW-1185">Reference proteome</keyword>
<sequence length="82" mass="9294">MLSWLNSENTKFSSRVTEIPAFSSTAFRPASRTASITFAAKERARLTPHDPRVVTRQVKTEAKHLRLHVKDGHLACQACWED</sequence>
<dbReference type="Proteomes" id="UP000518266">
    <property type="component" value="Unassembled WGS sequence"/>
</dbReference>
<name>A0A7J5YKZ3_DISMA</name>